<dbReference type="Pfam" id="PF01657">
    <property type="entry name" value="Stress-antifung"/>
    <property type="match status" value="2"/>
</dbReference>
<keyword evidence="6 8" id="KW-0067">ATP-binding</keyword>
<sequence>MSTMVSSWMQFVSSFMSKNLVLSRRMIITVILLLSTTHGFAASVNDDHPDTPMSYNCPKSGFRYSLGSAFHENLNHTLFTEFSSSAALKTSSNFTIGRGIDQVYALYYCRGDVDTNTCHRCIQAAVTKLVEICKFLKQGIIWYEECTLRYANHPIFSLDEVSPFYLHNNRTSLVSEYHLDPYKQVFDNTMKGLVNQVAYNESLDDFAVREINLSLTQTLRGLAQCSPYISSSLCEKCLTDALKQMHVWYITMAFLPSCVVRYDLHGSPLNPPPSSDDGPVSLPARYQVLIALLSVLVILSLLGGFWFWRHRRSKGPTNATEEQNNIKDTTEVDSNMSGSKREGFTRFTYSQVQEMTNRLQRRLGEGAYGVVFYGRLANGREVAVKMLSKSDAPKQFSNEIEVFGRISHKNLVSLYGYCQEGAVLALIYEYMPKGDLHDLLSEHSDATLSWKKRLEIAFDTAQGLEYLHNHCSPPILHRDVKPANILLNQHLQAKVADFGHSRIFPAEYVSRLTATIVGTPGYVDPQYYATGLVNERSDVYSFGVVLLELITGQKAIISTGTNLVHWVRPLFDRGDIGSILDPKLRVDVGENYNSVWRVTELAKKCVEIDGKDRPTMTQIIIELRDCMVLENMDTCNYSSNPTSSEMISEVHSFNSMHPRPR</sequence>
<feature type="region of interest" description="Disordered" evidence="9">
    <location>
        <begin position="315"/>
        <end position="338"/>
    </location>
</feature>
<dbReference type="PROSITE" id="PS50011">
    <property type="entry name" value="PROTEIN_KINASE_DOM"/>
    <property type="match status" value="1"/>
</dbReference>
<keyword evidence="4 8" id="KW-0547">Nucleotide-binding</keyword>
<evidence type="ECO:0000256" key="1">
    <source>
        <dbReference type="ARBA" id="ARBA00022679"/>
    </source>
</evidence>
<keyword evidence="1" id="KW-0808">Transferase</keyword>
<dbReference type="PANTHER" id="PTHR45631:SF68">
    <property type="entry name" value="REPEAT FAMILY PROTEIN, PUTATIVE, EXPRESSED-RELATED"/>
    <property type="match status" value="1"/>
</dbReference>
<organism evidence="13 14">
    <name type="scientific">Spinacia oleracea</name>
    <name type="common">Spinach</name>
    <dbReference type="NCBI Taxonomy" id="3562"/>
    <lineage>
        <taxon>Eukaryota</taxon>
        <taxon>Viridiplantae</taxon>
        <taxon>Streptophyta</taxon>
        <taxon>Embryophyta</taxon>
        <taxon>Tracheophyta</taxon>
        <taxon>Spermatophyta</taxon>
        <taxon>Magnoliopsida</taxon>
        <taxon>eudicotyledons</taxon>
        <taxon>Gunneridae</taxon>
        <taxon>Pentapetalae</taxon>
        <taxon>Caryophyllales</taxon>
        <taxon>Chenopodiaceae</taxon>
        <taxon>Chenopodioideae</taxon>
        <taxon>Anserineae</taxon>
        <taxon>Spinacia</taxon>
    </lineage>
</organism>
<dbReference type="PROSITE" id="PS51473">
    <property type="entry name" value="GNK2"/>
    <property type="match status" value="2"/>
</dbReference>
<dbReference type="Gene3D" id="3.30.430.20">
    <property type="entry name" value="Gnk2 domain, C-X8-C-X2-C motif"/>
    <property type="match status" value="2"/>
</dbReference>
<dbReference type="InterPro" id="IPR011009">
    <property type="entry name" value="Kinase-like_dom_sf"/>
</dbReference>
<keyword evidence="5" id="KW-0418">Kinase</keyword>
<dbReference type="InterPro" id="IPR008271">
    <property type="entry name" value="Ser/Thr_kinase_AS"/>
</dbReference>
<dbReference type="PROSITE" id="PS00107">
    <property type="entry name" value="PROTEIN_KINASE_ATP"/>
    <property type="match status" value="1"/>
</dbReference>
<reference evidence="13" key="1">
    <citation type="journal article" date="2021" name="Nat. Commun.">
        <title>Genomic analyses provide insights into spinach domestication and the genetic basis of agronomic traits.</title>
        <authorList>
            <person name="Cai X."/>
            <person name="Sun X."/>
            <person name="Xu C."/>
            <person name="Sun H."/>
            <person name="Wang X."/>
            <person name="Ge C."/>
            <person name="Zhang Z."/>
            <person name="Wang Q."/>
            <person name="Fei Z."/>
            <person name="Jiao C."/>
            <person name="Wang Q."/>
        </authorList>
    </citation>
    <scope>NUCLEOTIDE SEQUENCE [LARGE SCALE GENOMIC DNA]</scope>
    <source>
        <strain evidence="13">cv. Varoflay</strain>
    </source>
</reference>
<dbReference type="PROSITE" id="PS00108">
    <property type="entry name" value="PROTEIN_KINASE_ST"/>
    <property type="match status" value="1"/>
</dbReference>
<feature type="domain" description="Protein kinase" evidence="11">
    <location>
        <begin position="357"/>
        <end position="627"/>
    </location>
</feature>
<dbReference type="InterPro" id="IPR017441">
    <property type="entry name" value="Protein_kinase_ATP_BS"/>
</dbReference>
<dbReference type="RefSeq" id="XP_056697180.1">
    <property type="nucleotide sequence ID" value="XM_056841202.1"/>
</dbReference>
<feature type="transmembrane region" description="Helical" evidence="10">
    <location>
        <begin position="288"/>
        <end position="308"/>
    </location>
</feature>
<evidence type="ECO:0000256" key="4">
    <source>
        <dbReference type="ARBA" id="ARBA00022741"/>
    </source>
</evidence>
<evidence type="ECO:0000259" key="12">
    <source>
        <dbReference type="PROSITE" id="PS51473"/>
    </source>
</evidence>
<evidence type="ECO:0000313" key="14">
    <source>
        <dbReference type="RefSeq" id="XP_056697180.1"/>
    </source>
</evidence>
<evidence type="ECO:0000313" key="13">
    <source>
        <dbReference type="Proteomes" id="UP000813463"/>
    </source>
</evidence>
<evidence type="ECO:0000256" key="10">
    <source>
        <dbReference type="SAM" id="Phobius"/>
    </source>
</evidence>
<keyword evidence="10" id="KW-1133">Transmembrane helix</keyword>
<dbReference type="Gene3D" id="1.10.510.10">
    <property type="entry name" value="Transferase(Phosphotransferase) domain 1"/>
    <property type="match status" value="1"/>
</dbReference>
<feature type="domain" description="Gnk2-homologous" evidence="12">
    <location>
        <begin position="51"/>
        <end position="155"/>
    </location>
</feature>
<gene>
    <name evidence="14" type="primary">LOC110797471</name>
</gene>
<dbReference type="InterPro" id="IPR000719">
    <property type="entry name" value="Prot_kinase_dom"/>
</dbReference>
<dbReference type="CDD" id="cd14066">
    <property type="entry name" value="STKc_IRAK"/>
    <property type="match status" value="1"/>
</dbReference>
<proteinExistence type="predicted"/>
<evidence type="ECO:0000256" key="3">
    <source>
        <dbReference type="ARBA" id="ARBA00022737"/>
    </source>
</evidence>
<protein>
    <submittedName>
        <fullName evidence="14">Leucine-rich repeat receptor-like serine/threonine-protein kinase At2g04300</fullName>
    </submittedName>
</protein>
<evidence type="ECO:0000256" key="8">
    <source>
        <dbReference type="PROSITE-ProRule" id="PRU10141"/>
    </source>
</evidence>
<keyword evidence="13" id="KW-1185">Reference proteome</keyword>
<dbReference type="GeneID" id="110797471"/>
<feature type="binding site" evidence="8">
    <location>
        <position position="385"/>
    </location>
    <ligand>
        <name>ATP</name>
        <dbReference type="ChEBI" id="CHEBI:30616"/>
    </ligand>
</feature>
<dbReference type="PANTHER" id="PTHR45631">
    <property type="entry name" value="OS07G0107800 PROTEIN-RELATED"/>
    <property type="match status" value="1"/>
</dbReference>
<dbReference type="InterPro" id="IPR038408">
    <property type="entry name" value="GNK2_sf"/>
</dbReference>
<dbReference type="Pfam" id="PF00069">
    <property type="entry name" value="Pkinase"/>
    <property type="match status" value="1"/>
</dbReference>
<evidence type="ECO:0000256" key="6">
    <source>
        <dbReference type="ARBA" id="ARBA00022840"/>
    </source>
</evidence>
<keyword evidence="2" id="KW-0732">Signal</keyword>
<dbReference type="InterPro" id="IPR002902">
    <property type="entry name" value="GNK2"/>
</dbReference>
<name>A0ABM3RNJ0_SPIOL</name>
<accession>A0ABM3RNJ0</accession>
<keyword evidence="3" id="KW-0677">Repeat</keyword>
<dbReference type="SUPFAM" id="SSF56112">
    <property type="entry name" value="Protein kinase-like (PK-like)"/>
    <property type="match status" value="1"/>
</dbReference>
<dbReference type="Gene3D" id="3.30.200.20">
    <property type="entry name" value="Phosphorylase Kinase, domain 1"/>
    <property type="match status" value="1"/>
</dbReference>
<dbReference type="Proteomes" id="UP000813463">
    <property type="component" value="Chromosome 3"/>
</dbReference>
<dbReference type="SMART" id="SM00220">
    <property type="entry name" value="S_TKc"/>
    <property type="match status" value="1"/>
</dbReference>
<keyword evidence="10" id="KW-0812">Transmembrane</keyword>
<reference evidence="14" key="2">
    <citation type="submission" date="2025-08" db="UniProtKB">
        <authorList>
            <consortium name="RefSeq"/>
        </authorList>
    </citation>
    <scope>IDENTIFICATION</scope>
    <source>
        <tissue evidence="14">Leaf</tissue>
    </source>
</reference>
<keyword evidence="10" id="KW-0472">Membrane</keyword>
<keyword evidence="7" id="KW-0325">Glycoprotein</keyword>
<evidence type="ECO:0000256" key="7">
    <source>
        <dbReference type="ARBA" id="ARBA00023180"/>
    </source>
</evidence>
<evidence type="ECO:0000256" key="5">
    <source>
        <dbReference type="ARBA" id="ARBA00022777"/>
    </source>
</evidence>
<dbReference type="CDD" id="cd23509">
    <property type="entry name" value="Gnk2-like"/>
    <property type="match status" value="2"/>
</dbReference>
<feature type="domain" description="Gnk2-homologous" evidence="12">
    <location>
        <begin position="161"/>
        <end position="267"/>
    </location>
</feature>
<evidence type="ECO:0000259" key="11">
    <source>
        <dbReference type="PROSITE" id="PS50011"/>
    </source>
</evidence>
<evidence type="ECO:0000256" key="2">
    <source>
        <dbReference type="ARBA" id="ARBA00022729"/>
    </source>
</evidence>
<evidence type="ECO:0000256" key="9">
    <source>
        <dbReference type="SAM" id="MobiDB-lite"/>
    </source>
</evidence>